<sequence length="149" mass="17427">MTKNCSFLGIYGKIFLPRMISKLGDHPVDSLVYGGNFLLAENFYESIRIAKFEKKCLKNGSKDMAANNTFPNFWNTWSLYLEICVLKDLKNGTEEEKRTALRVGKKMYDEFKTCYRDFEGWYSTEETIDMLTELHSLLSEEYPNIENIQ</sequence>
<dbReference type="RefSeq" id="XP_003102673.2">
    <property type="nucleotide sequence ID" value="XM_003102625.2"/>
</dbReference>
<keyword evidence="2" id="KW-1185">Reference proteome</keyword>
<organism evidence="2">
    <name type="scientific">Caenorhabditis remanei</name>
    <name type="common">Caenorhabditis vulgaris</name>
    <dbReference type="NCBI Taxonomy" id="31234"/>
    <lineage>
        <taxon>Eukaryota</taxon>
        <taxon>Metazoa</taxon>
        <taxon>Ecdysozoa</taxon>
        <taxon>Nematoda</taxon>
        <taxon>Chromadorea</taxon>
        <taxon>Rhabditida</taxon>
        <taxon>Rhabditina</taxon>
        <taxon>Rhabditomorpha</taxon>
        <taxon>Rhabditoidea</taxon>
        <taxon>Rhabditidae</taxon>
        <taxon>Peloderinae</taxon>
        <taxon>Caenorhabditis</taxon>
    </lineage>
</organism>
<dbReference type="EMBL" id="DS268457">
    <property type="protein sequence ID" value="EFP05060.1"/>
    <property type="molecule type" value="Genomic_DNA"/>
</dbReference>
<protein>
    <submittedName>
        <fullName evidence="1">Uncharacterized protein</fullName>
    </submittedName>
</protein>
<dbReference type="Gene3D" id="2.60.120.650">
    <property type="entry name" value="Cupin"/>
    <property type="match status" value="1"/>
</dbReference>
<reference evidence="1" key="1">
    <citation type="submission" date="2007-07" db="EMBL/GenBank/DDBJ databases">
        <title>PCAP assembly of the Caenorhabditis remanei genome.</title>
        <authorList>
            <consortium name="The Caenorhabditis remanei Sequencing Consortium"/>
            <person name="Wilson R.K."/>
        </authorList>
    </citation>
    <scope>NUCLEOTIDE SEQUENCE [LARGE SCALE GENOMIC DNA]</scope>
    <source>
        <strain evidence="1">PB4641</strain>
    </source>
</reference>
<accession>E3MMM9</accession>
<dbReference type="CTD" id="9798058"/>
<dbReference type="HOGENOM" id="CLU_1751410_0_0_1"/>
<gene>
    <name evidence="1" type="ORF">CRE_03191</name>
</gene>
<evidence type="ECO:0000313" key="2">
    <source>
        <dbReference type="Proteomes" id="UP000008281"/>
    </source>
</evidence>
<dbReference type="Proteomes" id="UP000008281">
    <property type="component" value="Unassembled WGS sequence"/>
</dbReference>
<evidence type="ECO:0000313" key="1">
    <source>
        <dbReference type="EMBL" id="EFP05060.1"/>
    </source>
</evidence>
<proteinExistence type="predicted"/>
<dbReference type="KEGG" id="crq:GCK72_023528"/>
<name>E3MMM9_CAERE</name>
<dbReference type="GeneID" id="9798058"/>
<dbReference type="Gene3D" id="1.20.58.1360">
    <property type="match status" value="1"/>
</dbReference>
<dbReference type="InParanoid" id="E3MMM9"/>
<dbReference type="AlphaFoldDB" id="E3MMM9"/>